<name>A0A0F9CKA3_9ZZZZ</name>
<feature type="region of interest" description="Disordered" evidence="1">
    <location>
        <begin position="20"/>
        <end position="61"/>
    </location>
</feature>
<feature type="compositionally biased region" description="Basic and acidic residues" evidence="1">
    <location>
        <begin position="41"/>
        <end position="61"/>
    </location>
</feature>
<proteinExistence type="predicted"/>
<gene>
    <name evidence="2" type="ORF">LCGC14_2390920</name>
</gene>
<evidence type="ECO:0000256" key="1">
    <source>
        <dbReference type="SAM" id="MobiDB-lite"/>
    </source>
</evidence>
<feature type="non-terminal residue" evidence="2">
    <location>
        <position position="1"/>
    </location>
</feature>
<accession>A0A0F9CKA3</accession>
<sequence length="61" mass="6854">HDPDGLAGRIDVVVRGRGVFEVGDHEDEDHPHDRKARRQPGHHDAREGDVSGRGIERDLVR</sequence>
<protein>
    <submittedName>
        <fullName evidence="2">Uncharacterized protein</fullName>
    </submittedName>
</protein>
<dbReference type="EMBL" id="LAZR01035680">
    <property type="protein sequence ID" value="KKL26872.1"/>
    <property type="molecule type" value="Genomic_DNA"/>
</dbReference>
<evidence type="ECO:0000313" key="2">
    <source>
        <dbReference type="EMBL" id="KKL26872.1"/>
    </source>
</evidence>
<reference evidence="2" key="1">
    <citation type="journal article" date="2015" name="Nature">
        <title>Complex archaea that bridge the gap between prokaryotes and eukaryotes.</title>
        <authorList>
            <person name="Spang A."/>
            <person name="Saw J.H."/>
            <person name="Jorgensen S.L."/>
            <person name="Zaremba-Niedzwiedzka K."/>
            <person name="Martijn J."/>
            <person name="Lind A.E."/>
            <person name="van Eijk R."/>
            <person name="Schleper C."/>
            <person name="Guy L."/>
            <person name="Ettema T.J."/>
        </authorList>
    </citation>
    <scope>NUCLEOTIDE SEQUENCE</scope>
</reference>
<dbReference type="AlphaFoldDB" id="A0A0F9CKA3"/>
<comment type="caution">
    <text evidence="2">The sequence shown here is derived from an EMBL/GenBank/DDBJ whole genome shotgun (WGS) entry which is preliminary data.</text>
</comment>
<organism evidence="2">
    <name type="scientific">marine sediment metagenome</name>
    <dbReference type="NCBI Taxonomy" id="412755"/>
    <lineage>
        <taxon>unclassified sequences</taxon>
        <taxon>metagenomes</taxon>
        <taxon>ecological metagenomes</taxon>
    </lineage>
</organism>